<sequence>MASSADPHAAVAAAMAGTTPSDSLLGAKKAGAAAAVWKLPEAATVPVAVVVENPIMDADSWPALPGLSSPPPPAAGPVAKASPKAASPASTGAVMSPPSLANPGAPDANPGSEAPVRNPVVQRALVMPAANGLEKIAPAPEPSPVYVPNARSNGAPPPPPPFVSPATPQAPPYGTPMGFPADMAPQVYYYAAPTSEGIQGLPFMSHPASPQAVLIDPFRKGLLDQIEYYFSDANLCKDLYLRQRMDDQGWVPLPLIAGFPQVSL</sequence>
<dbReference type="SMART" id="SM00715">
    <property type="entry name" value="LA"/>
    <property type="match status" value="1"/>
</dbReference>
<dbReference type="GO" id="GO:0005737">
    <property type="term" value="C:cytoplasm"/>
    <property type="evidence" value="ECO:0007669"/>
    <property type="project" value="UniProtKB-ARBA"/>
</dbReference>
<dbReference type="PROSITE" id="PS50961">
    <property type="entry name" value="HTH_LA"/>
    <property type="match status" value="1"/>
</dbReference>
<dbReference type="Gene3D" id="1.10.10.10">
    <property type="entry name" value="Winged helix-like DNA-binding domain superfamily/Winged helix DNA-binding domain"/>
    <property type="match status" value="1"/>
</dbReference>
<dbReference type="SUPFAM" id="SSF46785">
    <property type="entry name" value="Winged helix' DNA-binding domain"/>
    <property type="match status" value="1"/>
</dbReference>
<evidence type="ECO:0000256" key="1">
    <source>
        <dbReference type="ARBA" id="ARBA00022884"/>
    </source>
</evidence>
<dbReference type="CDD" id="cd07323">
    <property type="entry name" value="LAM"/>
    <property type="match status" value="1"/>
</dbReference>
<dbReference type="GO" id="GO:0003723">
    <property type="term" value="F:RNA binding"/>
    <property type="evidence" value="ECO:0007669"/>
    <property type="project" value="UniProtKB-UniRule"/>
</dbReference>
<gene>
    <name evidence="3" type="ORF">ZEAMMB73_Zm00001d027719</name>
</gene>
<dbReference type="ExpressionAtlas" id="A0A1D6JP01">
    <property type="expression patterns" value="baseline and differential"/>
</dbReference>
<dbReference type="InParanoid" id="A0A1D6JP01"/>
<feature type="region of interest" description="Disordered" evidence="2">
    <location>
        <begin position="62"/>
        <end position="115"/>
    </location>
</feature>
<dbReference type="Pfam" id="PF05383">
    <property type="entry name" value="La"/>
    <property type="match status" value="1"/>
</dbReference>
<proteinExistence type="predicted"/>
<reference evidence="3" key="1">
    <citation type="submission" date="2015-12" db="EMBL/GenBank/DDBJ databases">
        <title>Update maize B73 reference genome by single molecule sequencing technologies.</title>
        <authorList>
            <consortium name="Maize Genome Sequencing Project"/>
            <person name="Ware D."/>
        </authorList>
    </citation>
    <scope>NUCLEOTIDE SEQUENCE [LARGE SCALE GENOMIC DNA]</scope>
    <source>
        <tissue evidence="3">Seedling</tissue>
    </source>
</reference>
<dbReference type="PANTHER" id="PTHR22792">
    <property type="entry name" value="LUPUS LA PROTEIN-RELATED"/>
    <property type="match status" value="1"/>
</dbReference>
<dbReference type="InterPro" id="IPR036390">
    <property type="entry name" value="WH_DNA-bd_sf"/>
</dbReference>
<dbReference type="InterPro" id="IPR045180">
    <property type="entry name" value="La_dom_prot"/>
</dbReference>
<dbReference type="STRING" id="4577.A0A1D6JP01"/>
<protein>
    <submittedName>
        <fullName evidence="3">La-related protein 1C</fullName>
    </submittedName>
</protein>
<evidence type="ECO:0000256" key="2">
    <source>
        <dbReference type="SAM" id="MobiDB-lite"/>
    </source>
</evidence>
<name>A0A1D6JP01_MAIZE</name>
<dbReference type="eggNOG" id="KOG2590">
    <property type="taxonomic scope" value="Eukaryota"/>
</dbReference>
<dbReference type="InterPro" id="IPR036388">
    <property type="entry name" value="WH-like_DNA-bd_sf"/>
</dbReference>
<evidence type="ECO:0000313" key="3">
    <source>
        <dbReference type="EMBL" id="ONL93753.1"/>
    </source>
</evidence>
<organism evidence="3">
    <name type="scientific">Zea mays</name>
    <name type="common">Maize</name>
    <dbReference type="NCBI Taxonomy" id="4577"/>
    <lineage>
        <taxon>Eukaryota</taxon>
        <taxon>Viridiplantae</taxon>
        <taxon>Streptophyta</taxon>
        <taxon>Embryophyta</taxon>
        <taxon>Tracheophyta</taxon>
        <taxon>Spermatophyta</taxon>
        <taxon>Magnoliopsida</taxon>
        <taxon>Liliopsida</taxon>
        <taxon>Poales</taxon>
        <taxon>Poaceae</taxon>
        <taxon>PACMAD clade</taxon>
        <taxon>Panicoideae</taxon>
        <taxon>Andropogonodae</taxon>
        <taxon>Andropogoneae</taxon>
        <taxon>Tripsacinae</taxon>
        <taxon>Zea</taxon>
    </lineage>
</organism>
<dbReference type="AlphaFoldDB" id="A0A1D6JP01"/>
<dbReference type="InterPro" id="IPR006630">
    <property type="entry name" value="La_HTH"/>
</dbReference>
<accession>A0A1D6JP01</accession>
<feature type="compositionally biased region" description="Low complexity" evidence="2">
    <location>
        <begin position="76"/>
        <end position="90"/>
    </location>
</feature>
<dbReference type="PANTHER" id="PTHR22792:SF132">
    <property type="entry name" value="LA-RELATED PROTEIN 1"/>
    <property type="match status" value="1"/>
</dbReference>
<keyword evidence="1" id="KW-0694">RNA-binding</keyword>
<dbReference type="EMBL" id="CM007647">
    <property type="protein sequence ID" value="ONL93753.1"/>
    <property type="molecule type" value="Genomic_DNA"/>
</dbReference>